<dbReference type="InterPro" id="IPR018016">
    <property type="entry name" value="Nucleoside_phosphorylase_CS"/>
</dbReference>
<comment type="catalytic activity">
    <reaction evidence="4">
        <text>a purine D-ribonucleoside + phosphate = a purine nucleobase + alpha-D-ribose 1-phosphate</text>
        <dbReference type="Rhea" id="RHEA:19805"/>
        <dbReference type="ChEBI" id="CHEBI:26386"/>
        <dbReference type="ChEBI" id="CHEBI:43474"/>
        <dbReference type="ChEBI" id="CHEBI:57720"/>
        <dbReference type="ChEBI" id="CHEBI:142355"/>
        <dbReference type="EC" id="2.4.2.1"/>
    </reaction>
</comment>
<evidence type="ECO:0000259" key="5">
    <source>
        <dbReference type="Pfam" id="PF01048"/>
    </source>
</evidence>
<comment type="subunit">
    <text evidence="4">Homohexamer; trimer of homodimers.</text>
</comment>
<evidence type="ECO:0000256" key="3">
    <source>
        <dbReference type="ARBA" id="ARBA00022679"/>
    </source>
</evidence>
<dbReference type="NCBIfam" id="TIGR00107">
    <property type="entry name" value="deoD"/>
    <property type="match status" value="1"/>
</dbReference>
<dbReference type="Pfam" id="PF01048">
    <property type="entry name" value="PNP_UDP_1"/>
    <property type="match status" value="1"/>
</dbReference>
<feature type="binding site" evidence="4">
    <location>
        <position position="4"/>
    </location>
    <ligand>
        <name>a purine D-ribonucleoside</name>
        <dbReference type="ChEBI" id="CHEBI:142355"/>
        <note>ligand shared between dimeric partners</note>
    </ligand>
</feature>
<dbReference type="EMBL" id="AEVT01000003">
    <property type="protein sequence ID" value="EGA72286.1"/>
    <property type="molecule type" value="Genomic_DNA"/>
</dbReference>
<feature type="binding site" description="in other chain" evidence="4">
    <location>
        <begin position="179"/>
        <end position="181"/>
    </location>
    <ligand>
        <name>a purine D-ribonucleoside</name>
        <dbReference type="ChEBI" id="CHEBI:142355"/>
        <note>ligand shared between dimeric partners</note>
    </ligand>
</feature>
<feature type="active site" description="Proton donor" evidence="4">
    <location>
        <position position="204"/>
    </location>
</feature>
<comment type="caution">
    <text evidence="6">The sequence shown here is derived from an EMBL/GenBank/DDBJ whole genome shotgun (WGS) entry which is preliminary data.</text>
</comment>
<proteinExistence type="inferred from homology"/>
<dbReference type="InterPro" id="IPR004402">
    <property type="entry name" value="DeoD-type"/>
</dbReference>
<feature type="domain" description="Nucleoside phosphorylase" evidence="5">
    <location>
        <begin position="16"/>
        <end position="223"/>
    </location>
</feature>
<dbReference type="Gene3D" id="3.40.50.1580">
    <property type="entry name" value="Nucleoside phosphorylase domain"/>
    <property type="match status" value="1"/>
</dbReference>
<dbReference type="CDD" id="cd09006">
    <property type="entry name" value="PNP_EcPNPI-like"/>
    <property type="match status" value="1"/>
</dbReference>
<feature type="site" description="Important for catalytic activity" evidence="4">
    <location>
        <position position="217"/>
    </location>
</feature>
<reference evidence="6 7" key="1">
    <citation type="journal article" date="2012" name="Int. J. Syst. Evol. Microbiol.">
        <title>Vibrio caribbeanicus sp. nov., isolated from the marine sponge Scleritoderma cyanea.</title>
        <authorList>
            <person name="Hoffmann M."/>
            <person name="Monday S.R."/>
            <person name="Allard M.W."/>
            <person name="Strain E.A."/>
            <person name="Whittaker P."/>
            <person name="Naum M."/>
            <person name="McCarthy P.J."/>
            <person name="Lopez J.V."/>
            <person name="Fischer M."/>
            <person name="Brown E.W."/>
        </authorList>
    </citation>
    <scope>NUCLEOTIDE SEQUENCE [LARGE SCALE GENOMIC DNA]</scope>
    <source>
        <strain evidence="7">DSMZ 21326</strain>
    </source>
</reference>
<dbReference type="PROSITE" id="PS01232">
    <property type="entry name" value="PNP_UDP_1"/>
    <property type="match status" value="1"/>
</dbReference>
<dbReference type="PANTHER" id="PTHR43691:SF2">
    <property type="entry name" value="PURINE NUCLEOSIDE PHOSPHORYLASE DEOD-TYPE"/>
    <property type="match status" value="1"/>
</dbReference>
<dbReference type="GeneID" id="95567396"/>
<dbReference type="EC" id="2.4.2.1" evidence="4"/>
<comment type="similarity">
    <text evidence="1 4">Belongs to the PNP/UDP phosphorylase family.</text>
</comment>
<dbReference type="OrthoDB" id="9782889at2"/>
<comment type="catalytic activity">
    <reaction evidence="4">
        <text>a purine 2'-deoxy-D-ribonucleoside + phosphate = a purine nucleobase + 2-deoxy-alpha-D-ribose 1-phosphate</text>
        <dbReference type="Rhea" id="RHEA:36431"/>
        <dbReference type="ChEBI" id="CHEBI:26386"/>
        <dbReference type="ChEBI" id="CHEBI:43474"/>
        <dbReference type="ChEBI" id="CHEBI:57259"/>
        <dbReference type="ChEBI" id="CHEBI:142361"/>
        <dbReference type="EC" id="2.4.2.1"/>
    </reaction>
</comment>
<accession>E8M147</accession>
<sequence length="235" mass="25561">MTPHINAKSGAFAETILLPGDPLRAKYIAEKYLNNAELVCDVRNMYGYTGDYQGKPISVMGHGMGIPSASIYFHELISEYGAKNLIRIGSCGGVAEDIHVRDIVVATGAGTASNTNRARFAGYDYAAVPDFDLLKACWNQVINNDPQVRFGPVFTNDLFYGCDENLVPALLKMKILGVEMETAALFAIAAEQDVRALSILTVSDHIITGEETTAQERETTFDKMMLLALNTAVSL</sequence>
<dbReference type="GO" id="GO:0005829">
    <property type="term" value="C:cytosol"/>
    <property type="evidence" value="ECO:0007669"/>
    <property type="project" value="TreeGrafter"/>
</dbReference>
<gene>
    <name evidence="4" type="primary">deoD</name>
    <name evidence="6" type="ORF">VISI1226_05813</name>
</gene>
<dbReference type="GO" id="GO:0004731">
    <property type="term" value="F:purine-nucleoside phosphorylase activity"/>
    <property type="evidence" value="ECO:0007669"/>
    <property type="project" value="UniProtKB-UniRule"/>
</dbReference>
<feature type="binding site" description="in other chain" evidence="4">
    <location>
        <begin position="203"/>
        <end position="204"/>
    </location>
    <ligand>
        <name>a purine D-ribonucleoside</name>
        <dbReference type="ChEBI" id="CHEBI:142355"/>
        <note>ligand shared between dimeric partners</note>
    </ligand>
</feature>
<dbReference type="RefSeq" id="WP_008072622.1">
    <property type="nucleotide sequence ID" value="NZ_AEVT01000003.1"/>
</dbReference>
<dbReference type="InterPro" id="IPR000845">
    <property type="entry name" value="Nucleoside_phosphorylase_d"/>
</dbReference>
<dbReference type="HAMAP" id="MF_01627">
    <property type="entry name" value="Pur_nucleosid_phosp"/>
    <property type="match status" value="1"/>
</dbReference>
<dbReference type="GO" id="GO:0006152">
    <property type="term" value="P:purine nucleoside catabolic process"/>
    <property type="evidence" value="ECO:0007669"/>
    <property type="project" value="TreeGrafter"/>
</dbReference>
<name>E8M147_PHOS4</name>
<organism evidence="6 7">
    <name type="scientific">Vibrio sinaloensis DSM 21326</name>
    <dbReference type="NCBI Taxonomy" id="945550"/>
    <lineage>
        <taxon>Bacteria</taxon>
        <taxon>Pseudomonadati</taxon>
        <taxon>Pseudomonadota</taxon>
        <taxon>Gammaproteobacteria</taxon>
        <taxon>Vibrionales</taxon>
        <taxon>Vibrionaceae</taxon>
        <taxon>Vibrio</taxon>
        <taxon>Vibrio oreintalis group</taxon>
    </lineage>
</organism>
<feature type="binding site" evidence="4">
    <location>
        <position position="43"/>
    </location>
    <ligand>
        <name>phosphate</name>
        <dbReference type="ChEBI" id="CHEBI:43474"/>
        <note>ligand shared between dimeric partners</note>
    </ligand>
</feature>
<dbReference type="Proteomes" id="UP000006228">
    <property type="component" value="Unassembled WGS sequence"/>
</dbReference>
<evidence type="ECO:0000313" key="7">
    <source>
        <dbReference type="Proteomes" id="UP000006228"/>
    </source>
</evidence>
<feature type="binding site" description="in other chain" evidence="4">
    <location>
        <begin position="87"/>
        <end position="90"/>
    </location>
    <ligand>
        <name>phosphate</name>
        <dbReference type="ChEBI" id="CHEBI:43474"/>
        <note>ligand shared between dimeric partners</note>
    </ligand>
</feature>
<evidence type="ECO:0000256" key="4">
    <source>
        <dbReference type="HAMAP-Rule" id="MF_01627"/>
    </source>
</evidence>
<dbReference type="InterPro" id="IPR035994">
    <property type="entry name" value="Nucleoside_phosphorylase_sf"/>
</dbReference>
<evidence type="ECO:0000256" key="1">
    <source>
        <dbReference type="ARBA" id="ARBA00010456"/>
    </source>
</evidence>
<keyword evidence="2 4" id="KW-0328">Glycosyltransferase</keyword>
<evidence type="ECO:0000313" key="6">
    <source>
        <dbReference type="EMBL" id="EGA72286.1"/>
    </source>
</evidence>
<dbReference type="eggNOG" id="COG0813">
    <property type="taxonomic scope" value="Bacteria"/>
</dbReference>
<evidence type="ECO:0000256" key="2">
    <source>
        <dbReference type="ARBA" id="ARBA00022676"/>
    </source>
</evidence>
<dbReference type="SUPFAM" id="SSF53167">
    <property type="entry name" value="Purine and uridine phosphorylases"/>
    <property type="match status" value="1"/>
</dbReference>
<feature type="binding site" description="in other chain" evidence="4">
    <location>
        <position position="20"/>
    </location>
    <ligand>
        <name>phosphate</name>
        <dbReference type="ChEBI" id="CHEBI:43474"/>
        <note>ligand shared between dimeric partners</note>
    </ligand>
</feature>
<comment type="function">
    <text evidence="4">Catalyzes the reversible phosphorolytic breakdown of the N-glycosidic bond in the beta-(deoxy)ribonucleoside molecules, with the formation of the corresponding free purine bases and pentose-1-phosphate.</text>
</comment>
<feature type="binding site" description="in other chain" evidence="4">
    <location>
        <position position="24"/>
    </location>
    <ligand>
        <name>phosphate</name>
        <dbReference type="ChEBI" id="CHEBI:43474"/>
        <note>ligand shared between dimeric partners</note>
    </ligand>
</feature>
<protein>
    <recommendedName>
        <fullName evidence="4">Purine nucleoside phosphorylase DeoD-type</fullName>
        <shortName evidence="4">PNP</shortName>
        <ecNumber evidence="4">2.4.2.1</ecNumber>
    </recommendedName>
</protein>
<dbReference type="NCBIfam" id="NF004489">
    <property type="entry name" value="PRK05819.1"/>
    <property type="match status" value="1"/>
</dbReference>
<dbReference type="PANTHER" id="PTHR43691">
    <property type="entry name" value="URIDINE PHOSPHORYLASE"/>
    <property type="match status" value="1"/>
</dbReference>
<dbReference type="NCBIfam" id="NF009914">
    <property type="entry name" value="PRK13374.1"/>
    <property type="match status" value="1"/>
</dbReference>
<keyword evidence="3 4" id="KW-0808">Transferase</keyword>
<dbReference type="AlphaFoldDB" id="E8M147"/>